<name>A0A5M8P5A9_9BACT</name>
<accession>A0A5M8P5A9</accession>
<dbReference type="AlphaFoldDB" id="A0A5M8P5A9"/>
<organism evidence="1 2">
    <name type="scientific">Candidatus Ordinivivax streblomastigis</name>
    <dbReference type="NCBI Taxonomy" id="2540710"/>
    <lineage>
        <taxon>Bacteria</taxon>
        <taxon>Pseudomonadati</taxon>
        <taxon>Bacteroidota</taxon>
        <taxon>Bacteroidia</taxon>
        <taxon>Bacteroidales</taxon>
        <taxon>Candidatus Ordinivivax</taxon>
    </lineage>
</organism>
<dbReference type="EMBL" id="SNRX01000001">
    <property type="protein sequence ID" value="KAA6303568.1"/>
    <property type="molecule type" value="Genomic_DNA"/>
</dbReference>
<evidence type="ECO:0000313" key="1">
    <source>
        <dbReference type="EMBL" id="KAA6303568.1"/>
    </source>
</evidence>
<reference evidence="1 2" key="1">
    <citation type="submission" date="2019-03" db="EMBL/GenBank/DDBJ databases">
        <title>Single cell metagenomics reveals metabolic interactions within the superorganism composed of flagellate Streblomastix strix and complex community of Bacteroidetes bacteria on its surface.</title>
        <authorList>
            <person name="Treitli S.C."/>
            <person name="Kolisko M."/>
            <person name="Husnik F."/>
            <person name="Keeling P."/>
            <person name="Hampl V."/>
        </authorList>
    </citation>
    <scope>NUCLEOTIDE SEQUENCE [LARGE SCALE GENOMIC DNA]</scope>
    <source>
        <strain evidence="1">St1</strain>
    </source>
</reference>
<gene>
    <name evidence="1" type="ORF">EZS26_000119</name>
</gene>
<protein>
    <submittedName>
        <fullName evidence="1">Uncharacterized protein</fullName>
    </submittedName>
</protein>
<evidence type="ECO:0000313" key="2">
    <source>
        <dbReference type="Proteomes" id="UP000324575"/>
    </source>
</evidence>
<sequence>MEATLEKISVNVPRSDMMFFKYFVDKMGWTVNTRKNLWDEYVKESPKGVNLSDDDIMAEVRAVRYGKVSANY</sequence>
<proteinExistence type="predicted"/>
<comment type="caution">
    <text evidence="1">The sequence shown here is derived from an EMBL/GenBank/DDBJ whole genome shotgun (WGS) entry which is preliminary data.</text>
</comment>
<dbReference type="Proteomes" id="UP000324575">
    <property type="component" value="Unassembled WGS sequence"/>
</dbReference>